<dbReference type="SUPFAM" id="SSF48065">
    <property type="entry name" value="DBL homology domain (DH-domain)"/>
    <property type="match status" value="1"/>
</dbReference>
<dbReference type="InterPro" id="IPR047270">
    <property type="entry name" value="PH_ephexin"/>
</dbReference>
<feature type="region of interest" description="Disordered" evidence="3">
    <location>
        <begin position="1441"/>
        <end position="1461"/>
    </location>
</feature>
<feature type="compositionally biased region" description="Basic and acidic residues" evidence="3">
    <location>
        <begin position="90"/>
        <end position="114"/>
    </location>
</feature>
<feature type="region of interest" description="Disordered" evidence="3">
    <location>
        <begin position="853"/>
        <end position="888"/>
    </location>
</feature>
<dbReference type="PROSITE" id="PS50003">
    <property type="entry name" value="PH_DOMAIN"/>
    <property type="match status" value="1"/>
</dbReference>
<evidence type="ECO:0000259" key="5">
    <source>
        <dbReference type="PROSITE" id="PS50003"/>
    </source>
</evidence>
<dbReference type="InterPro" id="IPR001849">
    <property type="entry name" value="PH_domain"/>
</dbReference>
<feature type="region of interest" description="Disordered" evidence="3">
    <location>
        <begin position="23"/>
        <end position="483"/>
    </location>
</feature>
<dbReference type="InterPro" id="IPR001452">
    <property type="entry name" value="SH3_domain"/>
</dbReference>
<keyword evidence="1 2" id="KW-0728">SH3 domain</keyword>
<evidence type="ECO:0000313" key="7">
    <source>
        <dbReference type="EMBL" id="KAL3076254.1"/>
    </source>
</evidence>
<organism evidence="7 8">
    <name type="scientific">Heterodera schachtii</name>
    <name type="common">Sugarbeet cyst nematode worm</name>
    <name type="synonym">Tylenchus schachtii</name>
    <dbReference type="NCBI Taxonomy" id="97005"/>
    <lineage>
        <taxon>Eukaryota</taxon>
        <taxon>Metazoa</taxon>
        <taxon>Ecdysozoa</taxon>
        <taxon>Nematoda</taxon>
        <taxon>Chromadorea</taxon>
        <taxon>Rhabditida</taxon>
        <taxon>Tylenchina</taxon>
        <taxon>Tylenchomorpha</taxon>
        <taxon>Tylenchoidea</taxon>
        <taxon>Heteroderidae</taxon>
        <taxon>Heteroderinae</taxon>
        <taxon>Heterodera</taxon>
    </lineage>
</organism>
<dbReference type="PANTHER" id="PTHR12845:SF5">
    <property type="entry name" value="EPHEXIN, ISOFORM D"/>
    <property type="match status" value="1"/>
</dbReference>
<dbReference type="SUPFAM" id="SSF50044">
    <property type="entry name" value="SH3-domain"/>
    <property type="match status" value="1"/>
</dbReference>
<feature type="region of interest" description="Disordered" evidence="3">
    <location>
        <begin position="902"/>
        <end position="936"/>
    </location>
</feature>
<feature type="region of interest" description="Disordered" evidence="3">
    <location>
        <begin position="733"/>
        <end position="771"/>
    </location>
</feature>
<dbReference type="PANTHER" id="PTHR12845">
    <property type="entry name" value="GUANINE NUCLEOTIDE EXCHANGE FACTOR"/>
    <property type="match status" value="1"/>
</dbReference>
<feature type="domain" description="SH3" evidence="4">
    <location>
        <begin position="1338"/>
        <end position="1399"/>
    </location>
</feature>
<dbReference type="Gene3D" id="1.20.900.10">
    <property type="entry name" value="Dbl homology (DH) domain"/>
    <property type="match status" value="1"/>
</dbReference>
<keyword evidence="8" id="KW-1185">Reference proteome</keyword>
<evidence type="ECO:0000259" key="6">
    <source>
        <dbReference type="PROSITE" id="PS50010"/>
    </source>
</evidence>
<feature type="compositionally biased region" description="Basic and acidic residues" evidence="3">
    <location>
        <begin position="455"/>
        <end position="473"/>
    </location>
</feature>
<dbReference type="CDD" id="cd00160">
    <property type="entry name" value="RhoGEF"/>
    <property type="match status" value="1"/>
</dbReference>
<dbReference type="SUPFAM" id="SSF50729">
    <property type="entry name" value="PH domain-like"/>
    <property type="match status" value="1"/>
</dbReference>
<feature type="region of interest" description="Disordered" evidence="3">
    <location>
        <begin position="598"/>
        <end position="668"/>
    </location>
</feature>
<feature type="compositionally biased region" description="Basic and acidic residues" evidence="3">
    <location>
        <begin position="127"/>
        <end position="155"/>
    </location>
</feature>
<sequence length="1474" mass="164455">MNDSQNNVSECCDSVNCLQSAKRTTAMGATKPKVPPKPKGLNKMVERRENNRETTAEEEARDMPEERGEERKSNGKDNGRTGEREEEEKSDQRKKGKQGERSDQLKEDGKDRDNGGMGEQEEEEESDQRKKGKEGEGSDQLKEDGKDKDNGRMGEQEEEEESDQREKPEIAQRREDGKDENGGMENGGALTEETEDDEEDNDQYHKRGKGTSKTLKMDSKREEKQIQGNQMLNEHTEKQQQKGKKTVEQPKKSAEEEKATEFDQNKTKTMAKRANSIRRPKCKPPLPAKPEEKNAEGKKGTQNDGTGGAKGVLSECQTAPSFPSPITAKVRKPSARPPPPPVDKTHRTTNIVPKPPANPPPPPPKQWTLSNGGDQQNSSIYEEIGDEIEDELNDSGSEMQLQIANGEVPKCHKRTVPTVDGGEHSPLGNHFRKSGGRERDGRRKTTQLEQWGQIKGREKGDKGEEEEKSREQQEPMTSTFFSSASPSVCCCSVCLNSSPLLSRSMFLPSAATISSPAISMPSPPMARHRSRIVKSEIIEQKLGRFSNELRLNLNRGMDKIRFRMALLNTRHCPSAHFCAIGKKLFAQQDNAKNFASMRRRNGNKSEGTAPIGANGKSTFYVSGEEEEAEEEEEEDEFGDDWSTSSGGSEGEEERKREGTEQEQHQQQMNMNRECFPSASIQSSHRPSLWEEIETEYQKRKRQRRQAAENFPHLSMDSSSVDTVEVQNECGLTTTTSSSTDAIPKVPMPPILCPSGGSPVRSSPSPSGCPASDSVVYSSQLPIQQPLYQIYYLRPAAAADPLRLAASSSPSASISASDPSSSVLTTVDDISSAVAPLRLETIAELSGWDSQSKCIAGGEEQRGTNGRGTRNEQDKVEETDSVCNDPTDIASVSSSSAVVNIRRHSSTASSSADSGRADSLSRISSYPSTPNTLPVRRERLLGGSKYGSQRSLWCELPEVKEAGLLDQLDDGQKKLQEAYFEVITSEASYLRSLSFLISHFMSSPELLGSKSDRSIITTSERKHLFSNIVAIRDCSERLLCDLESRLKDSLVLSELCDILCYYYECHFSPYISYCSNQVYQDRTLKALKSSNSLFLACIQRLETDRQCQGLDMRSFLMLPMQRITRYPLLIFAIRERLHPDKIQHSVATRALTLANQASEGAEKRRQWHIHSLPFSTEQLLEIDAKVVYRGSELRRVPLVSSGRYLVKSGRLSQLVAERRGTSALKTRHLMLFLFSDLLLVTKGRTNGTFVCKDYALRRFVFAEPLEANDARVPLRALHAIGSSSSNLHLILCTLAQNARGNQQVELLLNADSESDRERWLTAMRPPTCANTEDKIYSEWDCPQALAVHNYAIQQEDELSLNKGDVVNILRKMTDGWFYGERTRDAQMGWFPSSYVQQVLNDHNKANSFRQKLSLVQQRSSAGDANVFRRGSSLQAIAHDGGELSFSHPPHQRDHPPSLSRLRRMSSPFGVFSRDG</sequence>
<dbReference type="EMBL" id="JBICCN010000338">
    <property type="protein sequence ID" value="KAL3076254.1"/>
    <property type="molecule type" value="Genomic_DNA"/>
</dbReference>
<dbReference type="Pfam" id="PF00621">
    <property type="entry name" value="RhoGEF"/>
    <property type="match status" value="1"/>
</dbReference>
<dbReference type="PROSITE" id="PS50010">
    <property type="entry name" value="DH_2"/>
    <property type="match status" value="1"/>
</dbReference>
<dbReference type="InterPro" id="IPR000219">
    <property type="entry name" value="DH_dom"/>
</dbReference>
<feature type="compositionally biased region" description="Basic and acidic residues" evidence="3">
    <location>
        <begin position="289"/>
        <end position="301"/>
    </location>
</feature>
<feature type="region of interest" description="Disordered" evidence="3">
    <location>
        <begin position="700"/>
        <end position="719"/>
    </location>
</feature>
<dbReference type="InterPro" id="IPR011993">
    <property type="entry name" value="PH-like_dom_sf"/>
</dbReference>
<feature type="compositionally biased region" description="Basic and acidic residues" evidence="3">
    <location>
        <begin position="61"/>
        <end position="83"/>
    </location>
</feature>
<feature type="compositionally biased region" description="Basic residues" evidence="3">
    <location>
        <begin position="269"/>
        <end position="282"/>
    </location>
</feature>
<feature type="compositionally biased region" description="Basic and acidic residues" evidence="3">
    <location>
        <begin position="44"/>
        <end position="55"/>
    </location>
</feature>
<evidence type="ECO:0000259" key="4">
    <source>
        <dbReference type="PROSITE" id="PS50002"/>
    </source>
</evidence>
<feature type="compositionally biased region" description="Basic and acidic residues" evidence="3">
    <location>
        <begin position="234"/>
        <end position="266"/>
    </location>
</feature>
<feature type="compositionally biased region" description="Low complexity" evidence="3">
    <location>
        <begin position="905"/>
        <end position="921"/>
    </location>
</feature>
<dbReference type="PROSITE" id="PS50002">
    <property type="entry name" value="SH3"/>
    <property type="match status" value="1"/>
</dbReference>
<evidence type="ECO:0000256" key="3">
    <source>
        <dbReference type="SAM" id="MobiDB-lite"/>
    </source>
</evidence>
<feature type="compositionally biased region" description="Basic and acidic residues" evidence="3">
    <location>
        <begin position="215"/>
        <end position="225"/>
    </location>
</feature>
<accession>A0ABD2I804</accession>
<feature type="compositionally biased region" description="Polar residues" evidence="3">
    <location>
        <begin position="367"/>
        <end position="380"/>
    </location>
</feature>
<protein>
    <submittedName>
        <fullName evidence="7">Uncharacterized protein</fullName>
    </submittedName>
</protein>
<feature type="compositionally biased region" description="Polar residues" evidence="3">
    <location>
        <begin position="394"/>
        <end position="403"/>
    </location>
</feature>
<feature type="compositionally biased region" description="Acidic residues" evidence="3">
    <location>
        <begin position="623"/>
        <end position="639"/>
    </location>
</feature>
<feature type="compositionally biased region" description="Low complexity" evidence="3">
    <location>
        <begin position="753"/>
        <end position="769"/>
    </location>
</feature>
<dbReference type="SMART" id="SM00325">
    <property type="entry name" value="RhoGEF"/>
    <property type="match status" value="1"/>
</dbReference>
<dbReference type="Gene3D" id="2.30.30.40">
    <property type="entry name" value="SH3 Domains"/>
    <property type="match status" value="1"/>
</dbReference>
<feature type="compositionally biased region" description="Basic and acidic residues" evidence="3">
    <location>
        <begin position="164"/>
        <end position="181"/>
    </location>
</feature>
<proteinExistence type="predicted"/>
<feature type="domain" description="PH" evidence="5">
    <location>
        <begin position="1203"/>
        <end position="1327"/>
    </location>
</feature>
<feature type="domain" description="DH" evidence="6">
    <location>
        <begin position="973"/>
        <end position="1163"/>
    </location>
</feature>
<name>A0ABD2I804_HETSC</name>
<dbReference type="InterPro" id="IPR047271">
    <property type="entry name" value="Ephexin-like"/>
</dbReference>
<dbReference type="PRINTS" id="PR00452">
    <property type="entry name" value="SH3DOMAIN"/>
</dbReference>
<comment type="caution">
    <text evidence="7">The sequence shown here is derived from an EMBL/GenBank/DDBJ whole genome shotgun (WGS) entry which is preliminary data.</text>
</comment>
<evidence type="ECO:0000313" key="8">
    <source>
        <dbReference type="Proteomes" id="UP001620645"/>
    </source>
</evidence>
<dbReference type="Gene3D" id="2.30.29.30">
    <property type="entry name" value="Pleckstrin-homology domain (PH domain)/Phosphotyrosine-binding domain (PTB)"/>
    <property type="match status" value="1"/>
</dbReference>
<feature type="compositionally biased region" description="Polar residues" evidence="3">
    <location>
        <begin position="922"/>
        <end position="931"/>
    </location>
</feature>
<dbReference type="CDD" id="cd01221">
    <property type="entry name" value="PH_ephexin"/>
    <property type="match status" value="1"/>
</dbReference>
<evidence type="ECO:0000256" key="2">
    <source>
        <dbReference type="PROSITE-ProRule" id="PRU00192"/>
    </source>
</evidence>
<dbReference type="InterPro" id="IPR035899">
    <property type="entry name" value="DBL_dom_sf"/>
</dbReference>
<dbReference type="InterPro" id="IPR036028">
    <property type="entry name" value="SH3-like_dom_sf"/>
</dbReference>
<gene>
    <name evidence="7" type="ORF">niasHS_013525</name>
</gene>
<evidence type="ECO:0000256" key="1">
    <source>
        <dbReference type="ARBA" id="ARBA00022443"/>
    </source>
</evidence>
<dbReference type="Pfam" id="PF00018">
    <property type="entry name" value="SH3_1"/>
    <property type="match status" value="1"/>
</dbReference>
<feature type="compositionally biased region" description="Acidic residues" evidence="3">
    <location>
        <begin position="383"/>
        <end position="393"/>
    </location>
</feature>
<feature type="compositionally biased region" description="Acidic residues" evidence="3">
    <location>
        <begin position="192"/>
        <end position="201"/>
    </location>
</feature>
<feature type="compositionally biased region" description="Basic and acidic residues" evidence="3">
    <location>
        <begin position="652"/>
        <end position="663"/>
    </location>
</feature>
<feature type="compositionally biased region" description="Pro residues" evidence="3">
    <location>
        <begin position="353"/>
        <end position="365"/>
    </location>
</feature>
<dbReference type="Proteomes" id="UP001620645">
    <property type="component" value="Unassembled WGS sequence"/>
</dbReference>
<dbReference type="CDD" id="cd11793">
    <property type="entry name" value="SH3_ephexin1_like"/>
    <property type="match status" value="1"/>
</dbReference>
<feature type="compositionally biased region" description="Basic and acidic residues" evidence="3">
    <location>
        <begin position="868"/>
        <end position="877"/>
    </location>
</feature>
<reference evidence="7 8" key="1">
    <citation type="submission" date="2024-10" db="EMBL/GenBank/DDBJ databases">
        <authorList>
            <person name="Kim D."/>
        </authorList>
    </citation>
    <scope>NUCLEOTIDE SEQUENCE [LARGE SCALE GENOMIC DNA]</scope>
    <source>
        <strain evidence="7">Taebaek</strain>
    </source>
</reference>
<dbReference type="SMART" id="SM00326">
    <property type="entry name" value="SH3"/>
    <property type="match status" value="1"/>
</dbReference>